<dbReference type="Gene3D" id="3.30.70.360">
    <property type="match status" value="1"/>
</dbReference>
<feature type="binding site" evidence="3">
    <location>
        <position position="95"/>
    </location>
    <ligand>
        <name>Zn(2+)</name>
        <dbReference type="ChEBI" id="CHEBI:29105"/>
        <label>1</label>
    </ligand>
</feature>
<keyword evidence="5" id="KW-1185">Reference proteome</keyword>
<dbReference type="PIRSF" id="PIRSF001235">
    <property type="entry name" value="Amidase_carbamoylase"/>
    <property type="match status" value="1"/>
</dbReference>
<comment type="caution">
    <text evidence="4">The sequence shown here is derived from an EMBL/GenBank/DDBJ whole genome shotgun (WGS) entry which is preliminary data.</text>
</comment>
<dbReference type="CDD" id="cd03884">
    <property type="entry name" value="M20_bAS"/>
    <property type="match status" value="1"/>
</dbReference>
<reference evidence="4 5" key="1">
    <citation type="submission" date="2020-07" db="EMBL/GenBank/DDBJ databases">
        <title>Sequencing the genomes of 1000 actinobacteria strains.</title>
        <authorList>
            <person name="Klenk H.-P."/>
        </authorList>
    </citation>
    <scope>NUCLEOTIDE SEQUENCE [LARGE SCALE GENOMIC DNA]</scope>
    <source>
        <strain evidence="4 5">DSM 40398</strain>
    </source>
</reference>
<dbReference type="InterPro" id="IPR036264">
    <property type="entry name" value="Bact_exopeptidase_dim_dom"/>
</dbReference>
<dbReference type="Pfam" id="PF01546">
    <property type="entry name" value="Peptidase_M20"/>
    <property type="match status" value="1"/>
</dbReference>
<dbReference type="InterPro" id="IPR002933">
    <property type="entry name" value="Peptidase_M20"/>
</dbReference>
<dbReference type="Proteomes" id="UP000529783">
    <property type="component" value="Unassembled WGS sequence"/>
</dbReference>
<evidence type="ECO:0000256" key="1">
    <source>
        <dbReference type="ARBA" id="ARBA00006153"/>
    </source>
</evidence>
<dbReference type="PANTHER" id="PTHR32494:SF5">
    <property type="entry name" value="ALLANTOATE AMIDOHYDROLASE"/>
    <property type="match status" value="1"/>
</dbReference>
<evidence type="ECO:0000256" key="3">
    <source>
        <dbReference type="PIRSR" id="PIRSR001235-1"/>
    </source>
</evidence>
<gene>
    <name evidence="4" type="ORF">BJY14_007931</name>
</gene>
<sequence length="438" mass="45851">MTRPVPVTADADRLWSTLEAMAALSEGGPGVTRLAYTRLERRAHELFAEWMEDAGCAVRTDCAGNTIASRPGRNEGPAVGTGSHLDSVYAGGRFDGIAGVAAAVEVARMLHQAGVETDLPLRFVAFAAEEGARFGQACCGSKLAAGLSSRAELDDRRDRDGISLAEAMAAVGLDPDAAASAPWRPADWSAFVELHIEQGSVLDDSGVDVGVVDLISGSTRLELVADGRASHTGGTPMRGRADALAAAAEAVLAAERLALDARYRGARATVGRLLVEPGSITTIPGRVTFSLDVRDVDADRQRRAVAEIMGRVRAICLRRGVGLSARPLADTSAVVLPDWVRAEVTGAAGEIGVRYRVLTSGASHDAQMINRVTPTAMIFVPSRAGLSHVPEEWTDPAKLAVGTTLLFASMLRLDARAASVAPDARLPPVLAEPVGEPS</sequence>
<feature type="binding site" evidence="3">
    <location>
        <position position="84"/>
    </location>
    <ligand>
        <name>Zn(2+)</name>
        <dbReference type="ChEBI" id="CHEBI:29105"/>
        <label>1</label>
    </ligand>
</feature>
<keyword evidence="3" id="KW-0479">Metal-binding</keyword>
<feature type="binding site" evidence="3">
    <location>
        <position position="388"/>
    </location>
    <ligand>
        <name>Zn(2+)</name>
        <dbReference type="ChEBI" id="CHEBI:29105"/>
        <label>2</label>
    </ligand>
</feature>
<organism evidence="4 5">
    <name type="scientific">Actinomadura luteofluorescens</name>
    <dbReference type="NCBI Taxonomy" id="46163"/>
    <lineage>
        <taxon>Bacteria</taxon>
        <taxon>Bacillati</taxon>
        <taxon>Actinomycetota</taxon>
        <taxon>Actinomycetes</taxon>
        <taxon>Streptosporangiales</taxon>
        <taxon>Thermomonosporaceae</taxon>
        <taxon>Actinomadura</taxon>
    </lineage>
</organism>
<proteinExistence type="inferred from homology"/>
<comment type="similarity">
    <text evidence="1">Belongs to the peptidase M20 family.</text>
</comment>
<dbReference type="SUPFAM" id="SSF53187">
    <property type="entry name" value="Zn-dependent exopeptidases"/>
    <property type="match status" value="1"/>
</dbReference>
<dbReference type="NCBIfam" id="TIGR01879">
    <property type="entry name" value="hydantase"/>
    <property type="match status" value="1"/>
</dbReference>
<dbReference type="GO" id="GO:0046872">
    <property type="term" value="F:metal ion binding"/>
    <property type="evidence" value="ECO:0007669"/>
    <property type="project" value="UniProtKB-KW"/>
</dbReference>
<evidence type="ECO:0000256" key="2">
    <source>
        <dbReference type="ARBA" id="ARBA00022801"/>
    </source>
</evidence>
<dbReference type="SUPFAM" id="SSF55031">
    <property type="entry name" value="Bacterial exopeptidase dimerisation domain"/>
    <property type="match status" value="1"/>
</dbReference>
<accession>A0A7Y9EQ78</accession>
<protein>
    <submittedName>
        <fullName evidence="4">Hydantoinase/carbamoylase family amidase</fullName>
    </submittedName>
</protein>
<dbReference type="NCBIfam" id="NF006771">
    <property type="entry name" value="PRK09290.1-5"/>
    <property type="match status" value="1"/>
</dbReference>
<name>A0A7Y9EQ78_9ACTN</name>
<evidence type="ECO:0000313" key="4">
    <source>
        <dbReference type="EMBL" id="NYD51948.1"/>
    </source>
</evidence>
<evidence type="ECO:0000313" key="5">
    <source>
        <dbReference type="Proteomes" id="UP000529783"/>
    </source>
</evidence>
<keyword evidence="2" id="KW-0378">Hydrolase</keyword>
<dbReference type="AlphaFoldDB" id="A0A7Y9EQ78"/>
<keyword evidence="3" id="KW-0862">Zinc</keyword>
<comment type="cofactor">
    <cofactor evidence="3">
        <name>Zn(2+)</name>
        <dbReference type="ChEBI" id="CHEBI:29105"/>
    </cofactor>
    <text evidence="3">Binds 2 Zn(2+) ions per subunit.</text>
</comment>
<feature type="binding site" evidence="3">
    <location>
        <position position="130"/>
    </location>
    <ligand>
        <name>Zn(2+)</name>
        <dbReference type="ChEBI" id="CHEBI:29105"/>
        <label>2</label>
    </ligand>
</feature>
<feature type="binding site" evidence="3">
    <location>
        <position position="195"/>
    </location>
    <ligand>
        <name>Zn(2+)</name>
        <dbReference type="ChEBI" id="CHEBI:29105"/>
        <label>1</label>
    </ligand>
</feature>
<feature type="binding site" evidence="3">
    <location>
        <position position="95"/>
    </location>
    <ligand>
        <name>Zn(2+)</name>
        <dbReference type="ChEBI" id="CHEBI:29105"/>
        <label>2</label>
    </ligand>
</feature>
<dbReference type="PANTHER" id="PTHR32494">
    <property type="entry name" value="ALLANTOATE DEIMINASE-RELATED"/>
    <property type="match status" value="1"/>
</dbReference>
<dbReference type="RefSeq" id="WP_179848228.1">
    <property type="nucleotide sequence ID" value="NZ_JACCBA010000001.1"/>
</dbReference>
<dbReference type="EMBL" id="JACCBA010000001">
    <property type="protein sequence ID" value="NYD51948.1"/>
    <property type="molecule type" value="Genomic_DNA"/>
</dbReference>
<dbReference type="Gene3D" id="3.40.630.10">
    <property type="entry name" value="Zn peptidases"/>
    <property type="match status" value="1"/>
</dbReference>
<dbReference type="GO" id="GO:0016813">
    <property type="term" value="F:hydrolase activity, acting on carbon-nitrogen (but not peptide) bonds, in linear amidines"/>
    <property type="evidence" value="ECO:0007669"/>
    <property type="project" value="InterPro"/>
</dbReference>
<dbReference type="InterPro" id="IPR010158">
    <property type="entry name" value="Amidase_Cbmase"/>
</dbReference>